<feature type="compositionally biased region" description="Polar residues" evidence="9">
    <location>
        <begin position="482"/>
        <end position="491"/>
    </location>
</feature>
<keyword evidence="4" id="KW-0547">Nucleotide-binding</keyword>
<keyword evidence="3" id="KW-0479">Metal-binding</keyword>
<accession>C3XGK3</accession>
<comment type="catalytic activity">
    <reaction evidence="8">
        <text>DNA(n) + a 2'-deoxyribonucleoside 5'-triphosphate = DNA(n+1) + diphosphate</text>
        <dbReference type="Rhea" id="RHEA:22508"/>
        <dbReference type="Rhea" id="RHEA-COMP:17339"/>
        <dbReference type="Rhea" id="RHEA-COMP:17340"/>
        <dbReference type="ChEBI" id="CHEBI:33019"/>
        <dbReference type="ChEBI" id="CHEBI:61560"/>
        <dbReference type="ChEBI" id="CHEBI:173112"/>
        <dbReference type="EC" id="2.7.7.7"/>
    </reaction>
</comment>
<protein>
    <recommendedName>
        <fullName evidence="2">DNA-directed DNA polymerase</fullName>
        <ecNumber evidence="2">2.7.7.7</ecNumber>
    </recommendedName>
</protein>
<feature type="region of interest" description="Disordered" evidence="9">
    <location>
        <begin position="920"/>
        <end position="948"/>
    </location>
</feature>
<dbReference type="GO" id="GO:0003887">
    <property type="term" value="F:DNA-directed DNA polymerase activity"/>
    <property type="evidence" value="ECO:0007669"/>
    <property type="project" value="UniProtKB-KW"/>
</dbReference>
<organism evidence="11 12">
    <name type="scientific">Helicobacter bilis ATCC 43879</name>
    <dbReference type="NCBI Taxonomy" id="613026"/>
    <lineage>
        <taxon>Bacteria</taxon>
        <taxon>Pseudomonadati</taxon>
        <taxon>Campylobacterota</taxon>
        <taxon>Epsilonproteobacteria</taxon>
        <taxon>Campylobacterales</taxon>
        <taxon>Helicobacteraceae</taxon>
        <taxon>Helicobacter</taxon>
    </lineage>
</organism>
<dbReference type="PANTHER" id="PTHR11669:SF0">
    <property type="entry name" value="PROTEIN STICHEL-LIKE 2"/>
    <property type="match status" value="1"/>
</dbReference>
<dbReference type="InterPro" id="IPR027417">
    <property type="entry name" value="P-loop_NTPase"/>
</dbReference>
<feature type="compositionally biased region" description="Polar residues" evidence="9">
    <location>
        <begin position="561"/>
        <end position="587"/>
    </location>
</feature>
<dbReference type="SMART" id="SM00382">
    <property type="entry name" value="AAA"/>
    <property type="match status" value="1"/>
</dbReference>
<evidence type="ECO:0000256" key="5">
    <source>
        <dbReference type="ARBA" id="ARBA00022833"/>
    </source>
</evidence>
<feature type="domain" description="AAA+ ATPase" evidence="10">
    <location>
        <begin position="130"/>
        <end position="272"/>
    </location>
</feature>
<dbReference type="EC" id="2.7.7.7" evidence="2"/>
<dbReference type="InterPro" id="IPR045085">
    <property type="entry name" value="HLD_clamp_pol_III_gamma_tau"/>
</dbReference>
<dbReference type="eggNOG" id="COG2812">
    <property type="taxonomic scope" value="Bacteria"/>
</dbReference>
<dbReference type="CDD" id="cd00009">
    <property type="entry name" value="AAA"/>
    <property type="match status" value="1"/>
</dbReference>
<feature type="region of interest" description="Disordered" evidence="9">
    <location>
        <begin position="768"/>
        <end position="815"/>
    </location>
</feature>
<evidence type="ECO:0000256" key="8">
    <source>
        <dbReference type="ARBA" id="ARBA00049244"/>
    </source>
</evidence>
<dbReference type="GO" id="GO:0005524">
    <property type="term" value="F:ATP binding"/>
    <property type="evidence" value="ECO:0007669"/>
    <property type="project" value="UniProtKB-KW"/>
</dbReference>
<name>C3XGK3_9HELI</name>
<dbReference type="GO" id="GO:0009360">
    <property type="term" value="C:DNA polymerase III complex"/>
    <property type="evidence" value="ECO:0007669"/>
    <property type="project" value="InterPro"/>
</dbReference>
<sequence>MDNTTTHTTDENMPPWDINRVSPNPIDHKLVFTKPLDIFSMTQNSTHSRQTQPIMQQKTQTNQTTTQNHILIPQPKDSKNEILAQSNVAQTESTEAIALALKYRPKTFAELVGQESVARTLCLALDSKKIANAYLFSGLRGSGKTSSARILARSLQCERGITSSPCGTCANCIAALKGAHLDITELDGASNRKIDDMRDLIEQTKYKPTMGRFKIFIIDEVHMLTKEAFNSLLKTLEEPPNYVKFILATTDPLKVPATILSRTQHFRFKKIPTTALKNHLAHILQKENVSSDEASLDMLIRNGHGSLRDTLTLLDQAIVFCQNSLNTQKLADMLGALDPSAFDTLFQALLRKDMQECIKFAKSLEGYEIEMILDELSLYIKNKMLEEIPQIPPVLGMRYANIINDSKAMLQLDCDSDFCLLLTILKMLEAQKIREIANALKQLESMQTPAQNAQITQLSNDYIATQNSMESKNAMQVDSINPMQSNTSVDSINPIKDSINPTNTKDSINKDSLPQTQTSVNSNLTIESSNKDSITHINTAQDSINPMQYNDSVKNSIDSINATIPTNSKDSISHVNSNSPNSTSLDSIQPIEARESKDSITYSITKNTTQTEISNQTTQNLQTTQIQQNTQNLTQDSNAFIESKTNTQESSNKDSNLSLNTHNLVHSNTLNNSNLSIDSNSLTESSKAYINQQIDPSTMETNIKTPQNETINTIQENNTQAELIKDSINKDSMPQAQMSVNPNFTIESSNNDSITHLNTAQDSNIQTESKLDSNISQNSNNLTESNNSIESNPTQQSQIDSINSQQETNKQPFSLTKNDPLFTALITRLYERDYNIGSLFENKIAFDKLTNNILHLIFYTTEEETGTLRQAYSGIMQVMKEVYGDSIKMQVAKQSPQDLEKLMQSTTTRATQITHNKPQTKQNLNEITDNNPTHTQQAEPQNLNTETNNNQAMSADPAMQFIAQNSDMLKSMQNELGIKDMKVISLPVSTTLQ</sequence>
<dbReference type="HOGENOM" id="CLU_006229_0_8_7"/>
<dbReference type="EMBL" id="ACDN02000034">
    <property type="protein sequence ID" value="EEO24142.2"/>
    <property type="molecule type" value="Genomic_DNA"/>
</dbReference>
<keyword evidence="7" id="KW-0239">DNA-directed DNA polymerase</keyword>
<dbReference type="Proteomes" id="UP000005085">
    <property type="component" value="Unassembled WGS sequence"/>
</dbReference>
<dbReference type="FunFam" id="3.40.50.300:FF:000014">
    <property type="entry name" value="DNA polymerase III subunit gamma/tau"/>
    <property type="match status" value="1"/>
</dbReference>
<evidence type="ECO:0000256" key="4">
    <source>
        <dbReference type="ARBA" id="ARBA00022741"/>
    </source>
</evidence>
<dbReference type="RefSeq" id="WP_020995707.1">
    <property type="nucleotide sequence ID" value="NZ_KI392038.1"/>
</dbReference>
<dbReference type="GO" id="GO:0046872">
    <property type="term" value="F:metal ion binding"/>
    <property type="evidence" value="ECO:0007669"/>
    <property type="project" value="UniProtKB-KW"/>
</dbReference>
<feature type="compositionally biased region" description="Low complexity" evidence="9">
    <location>
        <begin position="795"/>
        <end position="806"/>
    </location>
</feature>
<evidence type="ECO:0000259" key="10">
    <source>
        <dbReference type="SMART" id="SM00382"/>
    </source>
</evidence>
<feature type="compositionally biased region" description="Polar residues" evidence="9">
    <location>
        <begin position="768"/>
        <end position="794"/>
    </location>
</feature>
<evidence type="ECO:0000256" key="3">
    <source>
        <dbReference type="ARBA" id="ARBA00022723"/>
    </source>
</evidence>
<reference evidence="11 12" key="1">
    <citation type="journal article" date="2014" name="Genome Announc.">
        <title>Draft genome sequences of six enterohepatic helicobacter species isolated from humans and one from rhesus macaques.</title>
        <authorList>
            <person name="Shen Z."/>
            <person name="Sheh A."/>
            <person name="Young S.K."/>
            <person name="Abouelliel A."/>
            <person name="Ward D.V."/>
            <person name="Earl A.M."/>
            <person name="Fox J.G."/>
        </authorList>
    </citation>
    <scope>NUCLEOTIDE SEQUENCE [LARGE SCALE GENOMIC DNA]</scope>
    <source>
        <strain evidence="11 12">ATCC 43879</strain>
    </source>
</reference>
<evidence type="ECO:0000256" key="7">
    <source>
        <dbReference type="ARBA" id="ARBA00022932"/>
    </source>
</evidence>
<dbReference type="Gene3D" id="1.10.8.60">
    <property type="match status" value="1"/>
</dbReference>
<dbReference type="FunFam" id="1.10.8.60:FF:000013">
    <property type="entry name" value="DNA polymerase III subunit gamma/tau"/>
    <property type="match status" value="1"/>
</dbReference>
<dbReference type="InterPro" id="IPR012763">
    <property type="entry name" value="DNA_pol_III_sug/sutau_N"/>
</dbReference>
<evidence type="ECO:0000313" key="11">
    <source>
        <dbReference type="EMBL" id="EEO24142.2"/>
    </source>
</evidence>
<dbReference type="InterPro" id="IPR050238">
    <property type="entry name" value="DNA_Rep/Repair_Clamp_Loader"/>
</dbReference>
<dbReference type="GO" id="GO:0006261">
    <property type="term" value="P:DNA-templated DNA replication"/>
    <property type="evidence" value="ECO:0007669"/>
    <property type="project" value="TreeGrafter"/>
</dbReference>
<feature type="region of interest" description="Disordered" evidence="9">
    <location>
        <begin position="482"/>
        <end position="527"/>
    </location>
</feature>
<gene>
    <name evidence="11" type="ORF">HRAG_01199</name>
</gene>
<dbReference type="Gene3D" id="3.40.50.300">
    <property type="entry name" value="P-loop containing nucleotide triphosphate hydrolases"/>
    <property type="match status" value="1"/>
</dbReference>
<comment type="caution">
    <text evidence="11">The sequence shown here is derived from an EMBL/GenBank/DDBJ whole genome shotgun (WGS) entry which is preliminary data.</text>
</comment>
<keyword evidence="12" id="KW-1185">Reference proteome</keyword>
<evidence type="ECO:0000256" key="9">
    <source>
        <dbReference type="SAM" id="MobiDB-lite"/>
    </source>
</evidence>
<dbReference type="SUPFAM" id="SSF52540">
    <property type="entry name" value="P-loop containing nucleoside triphosphate hydrolases"/>
    <property type="match status" value="1"/>
</dbReference>
<keyword evidence="5" id="KW-0862">Zinc</keyword>
<dbReference type="AlphaFoldDB" id="C3XGK3"/>
<dbReference type="Pfam" id="PF13177">
    <property type="entry name" value="DNA_pol3_delta2"/>
    <property type="match status" value="1"/>
</dbReference>
<feature type="region of interest" description="Disordered" evidence="9">
    <location>
        <begin position="561"/>
        <end position="599"/>
    </location>
</feature>
<feature type="compositionally biased region" description="Polar residues" evidence="9">
    <location>
        <begin position="499"/>
        <end position="527"/>
    </location>
</feature>
<evidence type="ECO:0000256" key="2">
    <source>
        <dbReference type="ARBA" id="ARBA00012417"/>
    </source>
</evidence>
<comment type="similarity">
    <text evidence="1">Belongs to the DnaX/STICHEL family.</text>
</comment>
<dbReference type="CDD" id="cd18137">
    <property type="entry name" value="HLD_clamp_pol_III_gamma_tau"/>
    <property type="match status" value="1"/>
</dbReference>
<feature type="region of interest" description="Disordered" evidence="9">
    <location>
        <begin position="1"/>
        <end position="21"/>
    </location>
</feature>
<dbReference type="PANTHER" id="PTHR11669">
    <property type="entry name" value="REPLICATION FACTOR C / DNA POLYMERASE III GAMMA-TAU SUBUNIT"/>
    <property type="match status" value="1"/>
</dbReference>
<keyword evidence="6" id="KW-0067">ATP-binding</keyword>
<evidence type="ECO:0000256" key="6">
    <source>
        <dbReference type="ARBA" id="ARBA00022840"/>
    </source>
</evidence>
<keyword evidence="7" id="KW-0548">Nucleotidyltransferase</keyword>
<evidence type="ECO:0000256" key="1">
    <source>
        <dbReference type="ARBA" id="ARBA00006360"/>
    </source>
</evidence>
<dbReference type="InterPro" id="IPR003593">
    <property type="entry name" value="AAA+_ATPase"/>
</dbReference>
<keyword evidence="7" id="KW-0808">Transferase</keyword>
<proteinExistence type="inferred from homology"/>
<dbReference type="Pfam" id="PF22608">
    <property type="entry name" value="DNAX_ATPase_lid"/>
    <property type="match status" value="1"/>
</dbReference>
<dbReference type="NCBIfam" id="TIGR02397">
    <property type="entry name" value="dnaX_nterm"/>
    <property type="match status" value="1"/>
</dbReference>
<evidence type="ECO:0000313" key="12">
    <source>
        <dbReference type="Proteomes" id="UP000005085"/>
    </source>
</evidence>